<evidence type="ECO:0000313" key="2">
    <source>
        <dbReference type="EMBL" id="GJT01858.1"/>
    </source>
</evidence>
<reference evidence="2" key="1">
    <citation type="journal article" date="2022" name="Int. J. Mol. Sci.">
        <title>Draft Genome of Tanacetum Coccineum: Genomic Comparison of Closely Related Tanacetum-Family Plants.</title>
        <authorList>
            <person name="Yamashiro T."/>
            <person name="Shiraishi A."/>
            <person name="Nakayama K."/>
            <person name="Satake H."/>
        </authorList>
    </citation>
    <scope>NUCLEOTIDE SEQUENCE</scope>
</reference>
<accession>A0ABQ5AKX3</accession>
<evidence type="ECO:0008006" key="4">
    <source>
        <dbReference type="Google" id="ProtNLM"/>
    </source>
</evidence>
<evidence type="ECO:0000256" key="1">
    <source>
        <dbReference type="SAM" id="MobiDB-lite"/>
    </source>
</evidence>
<organism evidence="2 3">
    <name type="scientific">Tanacetum coccineum</name>
    <dbReference type="NCBI Taxonomy" id="301880"/>
    <lineage>
        <taxon>Eukaryota</taxon>
        <taxon>Viridiplantae</taxon>
        <taxon>Streptophyta</taxon>
        <taxon>Embryophyta</taxon>
        <taxon>Tracheophyta</taxon>
        <taxon>Spermatophyta</taxon>
        <taxon>Magnoliopsida</taxon>
        <taxon>eudicotyledons</taxon>
        <taxon>Gunneridae</taxon>
        <taxon>Pentapetalae</taxon>
        <taxon>asterids</taxon>
        <taxon>campanulids</taxon>
        <taxon>Asterales</taxon>
        <taxon>Asteraceae</taxon>
        <taxon>Asteroideae</taxon>
        <taxon>Anthemideae</taxon>
        <taxon>Anthemidinae</taxon>
        <taxon>Tanacetum</taxon>
    </lineage>
</organism>
<dbReference type="EMBL" id="BQNB010012303">
    <property type="protein sequence ID" value="GJT01858.1"/>
    <property type="molecule type" value="Genomic_DNA"/>
</dbReference>
<proteinExistence type="predicted"/>
<feature type="compositionally biased region" description="Basic residues" evidence="1">
    <location>
        <begin position="95"/>
        <end position="104"/>
    </location>
</feature>
<evidence type="ECO:0000313" key="3">
    <source>
        <dbReference type="Proteomes" id="UP001151760"/>
    </source>
</evidence>
<protein>
    <recommendedName>
        <fullName evidence="4">RNA-directed DNA polymerase, eukaryota, reverse transcriptase zinc-binding domain protein</fullName>
    </recommendedName>
</protein>
<keyword evidence="3" id="KW-1185">Reference proteome</keyword>
<sequence>MDSIFEDYFFNGVDGSARNMSWIGWNKVLAYKKNRGLGVSSYFAFNRALLFKWVWRFFSDQKSLWAKFITAIHGEKGALDVSICSTRSVAEKKRSLSHSFRRPPRGGAEEEHSGFINHGVF</sequence>
<reference evidence="2" key="2">
    <citation type="submission" date="2022-01" db="EMBL/GenBank/DDBJ databases">
        <authorList>
            <person name="Yamashiro T."/>
            <person name="Shiraishi A."/>
            <person name="Satake H."/>
            <person name="Nakayama K."/>
        </authorList>
    </citation>
    <scope>NUCLEOTIDE SEQUENCE</scope>
</reference>
<comment type="caution">
    <text evidence="2">The sequence shown here is derived from an EMBL/GenBank/DDBJ whole genome shotgun (WGS) entry which is preliminary data.</text>
</comment>
<dbReference type="Proteomes" id="UP001151760">
    <property type="component" value="Unassembled WGS sequence"/>
</dbReference>
<gene>
    <name evidence="2" type="ORF">Tco_0823027</name>
</gene>
<name>A0ABQ5AKX3_9ASTR</name>
<feature type="region of interest" description="Disordered" evidence="1">
    <location>
        <begin position="95"/>
        <end position="121"/>
    </location>
</feature>